<feature type="domain" description="DNA polymerase III beta sliding clamp C-terminal" evidence="13">
    <location>
        <begin position="253"/>
        <end position="371"/>
    </location>
</feature>
<comment type="subunit">
    <text evidence="10">Forms a ring-shaped head-to-tail homodimer around DNA.</text>
</comment>
<keyword evidence="6 10" id="KW-0548">Nucleotidyltransferase</keyword>
<reference evidence="14 15" key="1">
    <citation type="submission" date="2020-08" db="EMBL/GenBank/DDBJ databases">
        <title>Cohnella phylogeny.</title>
        <authorList>
            <person name="Dunlap C."/>
        </authorList>
    </citation>
    <scope>NUCLEOTIDE SEQUENCE [LARGE SCALE GENOMIC DNA]</scope>
    <source>
        <strain evidence="14 15">DSM 28246</strain>
    </source>
</reference>
<evidence type="ECO:0000259" key="12">
    <source>
        <dbReference type="Pfam" id="PF02767"/>
    </source>
</evidence>
<evidence type="ECO:0000256" key="4">
    <source>
        <dbReference type="ARBA" id="ARBA00022490"/>
    </source>
</evidence>
<dbReference type="CDD" id="cd00140">
    <property type="entry name" value="beta_clamp"/>
    <property type="match status" value="1"/>
</dbReference>
<evidence type="ECO:0000256" key="2">
    <source>
        <dbReference type="ARBA" id="ARBA00010752"/>
    </source>
</evidence>
<evidence type="ECO:0000256" key="7">
    <source>
        <dbReference type="ARBA" id="ARBA00022705"/>
    </source>
</evidence>
<comment type="function">
    <text evidence="10">Confers DNA tethering and processivity to DNA polymerases and other proteins. Acts as a clamp, forming a ring around DNA (a reaction catalyzed by the clamp-loading complex) which diffuses in an ATP-independent manner freely and bidirectionally along dsDNA. Initially characterized for its ability to contact the catalytic subunit of DNA polymerase III (Pol III), a complex, multichain enzyme responsible for most of the replicative synthesis in bacteria; Pol III exhibits 3'-5' exonuclease proofreading activity. The beta chain is required for initiation of replication as well as for processivity of DNA replication.</text>
</comment>
<keyword evidence="9" id="KW-0238">DNA-binding</keyword>
<keyword evidence="5 10" id="KW-0808">Transferase</keyword>
<dbReference type="Gene3D" id="3.70.10.10">
    <property type="match status" value="1"/>
</dbReference>
<gene>
    <name evidence="14" type="primary">dnaN</name>
    <name evidence="14" type="ORF">H7C19_15100</name>
</gene>
<comment type="similarity">
    <text evidence="2 10">Belongs to the beta sliding clamp family.</text>
</comment>
<dbReference type="InterPro" id="IPR001001">
    <property type="entry name" value="DNA_polIII_beta"/>
</dbReference>
<dbReference type="NCBIfam" id="TIGR00663">
    <property type="entry name" value="dnan"/>
    <property type="match status" value="1"/>
</dbReference>
<evidence type="ECO:0000313" key="14">
    <source>
        <dbReference type="EMBL" id="MBB6672015.1"/>
    </source>
</evidence>
<dbReference type="GO" id="GO:0006271">
    <property type="term" value="P:DNA strand elongation involved in DNA replication"/>
    <property type="evidence" value="ECO:0007669"/>
    <property type="project" value="TreeGrafter"/>
</dbReference>
<evidence type="ECO:0000313" key="15">
    <source>
        <dbReference type="Proteomes" id="UP000547209"/>
    </source>
</evidence>
<dbReference type="RefSeq" id="WP_185143487.1">
    <property type="nucleotide sequence ID" value="NZ_JACJVP010000024.1"/>
</dbReference>
<evidence type="ECO:0000256" key="9">
    <source>
        <dbReference type="ARBA" id="ARBA00023125"/>
    </source>
</evidence>
<dbReference type="InterPro" id="IPR022637">
    <property type="entry name" value="DNA_polIII_beta_cen"/>
</dbReference>
<accession>A0A7X0RTB3</accession>
<evidence type="ECO:0000259" key="13">
    <source>
        <dbReference type="Pfam" id="PF02768"/>
    </source>
</evidence>
<dbReference type="Pfam" id="PF02768">
    <property type="entry name" value="DNA_pol3_beta_3"/>
    <property type="match status" value="1"/>
</dbReference>
<sequence>MLAEITKESLLNALQYVSRAASANHPIPLLSGIHLQVAADGFILRSNNTSLSVEYRIPLHSTGMNVRRTGSIVVPARYFNEMIRKLQPGMMTLETAEPFILSIRSGASQCRLCGMDAADFPSMNRLDEAADDKLRMNNGVLKSIIKQVAVAASASESRPVLTGVWFAQGEASLQFVATDGIRLASRTLPSARRAVPRSPVTVPSRNLYEISKMLNDEEGTVEIEVNGRQMRISTGELRIQSALLEGAYPSVHHLIPRSYLSEVTVETARLVQAAERVAVFTSESIVRLEAIGERLVFTSRTAEIGEVQDEVPVRESNGEPFTLSLNGKYLVEILRCLEGERVTLRYSGQRSPLVILPAADPSSALYLITPVRTAN</sequence>
<dbReference type="AlphaFoldDB" id="A0A7X0RTB3"/>
<dbReference type="SUPFAM" id="SSF55979">
    <property type="entry name" value="DNA clamp"/>
    <property type="match status" value="3"/>
</dbReference>
<keyword evidence="15" id="KW-1185">Reference proteome</keyword>
<dbReference type="EMBL" id="JACJVP010000024">
    <property type="protein sequence ID" value="MBB6672015.1"/>
    <property type="molecule type" value="Genomic_DNA"/>
</dbReference>
<feature type="domain" description="DNA polymerase III beta sliding clamp central" evidence="12">
    <location>
        <begin position="137"/>
        <end position="249"/>
    </location>
</feature>
<name>A0A7X0RTB3_9BACL</name>
<evidence type="ECO:0000256" key="6">
    <source>
        <dbReference type="ARBA" id="ARBA00022695"/>
    </source>
</evidence>
<keyword evidence="8 10" id="KW-0239">DNA-directed DNA polymerase</keyword>
<keyword evidence="4 10" id="KW-0963">Cytoplasm</keyword>
<dbReference type="SMART" id="SM00480">
    <property type="entry name" value="POL3Bc"/>
    <property type="match status" value="1"/>
</dbReference>
<dbReference type="Gene3D" id="3.10.150.10">
    <property type="entry name" value="DNA Polymerase III, subunit A, domain 2"/>
    <property type="match status" value="1"/>
</dbReference>
<dbReference type="GO" id="GO:0005737">
    <property type="term" value="C:cytoplasm"/>
    <property type="evidence" value="ECO:0007669"/>
    <property type="project" value="UniProtKB-SubCell"/>
</dbReference>
<dbReference type="Pfam" id="PF02767">
    <property type="entry name" value="DNA_pol3_beta_2"/>
    <property type="match status" value="1"/>
</dbReference>
<feature type="domain" description="DNA polymerase III beta sliding clamp N-terminal" evidence="11">
    <location>
        <begin position="4"/>
        <end position="123"/>
    </location>
</feature>
<dbReference type="Proteomes" id="UP000547209">
    <property type="component" value="Unassembled WGS sequence"/>
</dbReference>
<dbReference type="GO" id="GO:0003677">
    <property type="term" value="F:DNA binding"/>
    <property type="evidence" value="ECO:0007669"/>
    <property type="project" value="UniProtKB-UniRule"/>
</dbReference>
<dbReference type="GO" id="GO:0009360">
    <property type="term" value="C:DNA polymerase III complex"/>
    <property type="evidence" value="ECO:0007669"/>
    <property type="project" value="InterPro"/>
</dbReference>
<keyword evidence="7 10" id="KW-0235">DNA replication</keyword>
<proteinExistence type="inferred from homology"/>
<dbReference type="PIRSF" id="PIRSF000804">
    <property type="entry name" value="DNA_pol_III_b"/>
    <property type="match status" value="1"/>
</dbReference>
<dbReference type="InterPro" id="IPR022635">
    <property type="entry name" value="DNA_polIII_beta_C"/>
</dbReference>
<evidence type="ECO:0000256" key="10">
    <source>
        <dbReference type="PIRNR" id="PIRNR000804"/>
    </source>
</evidence>
<evidence type="ECO:0000256" key="3">
    <source>
        <dbReference type="ARBA" id="ARBA00021035"/>
    </source>
</evidence>
<dbReference type="GO" id="GO:0003887">
    <property type="term" value="F:DNA-directed DNA polymerase activity"/>
    <property type="evidence" value="ECO:0007669"/>
    <property type="project" value="UniProtKB-UniRule"/>
</dbReference>
<dbReference type="Pfam" id="PF00712">
    <property type="entry name" value="DNA_pol3_beta"/>
    <property type="match status" value="1"/>
</dbReference>
<dbReference type="PANTHER" id="PTHR30478:SF0">
    <property type="entry name" value="BETA SLIDING CLAMP"/>
    <property type="match status" value="1"/>
</dbReference>
<comment type="caution">
    <text evidence="14">The sequence shown here is derived from an EMBL/GenBank/DDBJ whole genome shotgun (WGS) entry which is preliminary data.</text>
</comment>
<organism evidence="14 15">
    <name type="scientific">Cohnella nanjingensis</name>
    <dbReference type="NCBI Taxonomy" id="1387779"/>
    <lineage>
        <taxon>Bacteria</taxon>
        <taxon>Bacillati</taxon>
        <taxon>Bacillota</taxon>
        <taxon>Bacilli</taxon>
        <taxon>Bacillales</taxon>
        <taxon>Paenibacillaceae</taxon>
        <taxon>Cohnella</taxon>
    </lineage>
</organism>
<evidence type="ECO:0000259" key="11">
    <source>
        <dbReference type="Pfam" id="PF00712"/>
    </source>
</evidence>
<evidence type="ECO:0000256" key="5">
    <source>
        <dbReference type="ARBA" id="ARBA00022679"/>
    </source>
</evidence>
<dbReference type="GO" id="GO:0008408">
    <property type="term" value="F:3'-5' exonuclease activity"/>
    <property type="evidence" value="ECO:0007669"/>
    <property type="project" value="InterPro"/>
</dbReference>
<evidence type="ECO:0000256" key="8">
    <source>
        <dbReference type="ARBA" id="ARBA00022932"/>
    </source>
</evidence>
<dbReference type="InterPro" id="IPR022634">
    <property type="entry name" value="DNA_polIII_beta_N"/>
</dbReference>
<evidence type="ECO:0000256" key="1">
    <source>
        <dbReference type="ARBA" id="ARBA00004496"/>
    </source>
</evidence>
<dbReference type="PANTHER" id="PTHR30478">
    <property type="entry name" value="DNA POLYMERASE III SUBUNIT BETA"/>
    <property type="match status" value="1"/>
</dbReference>
<comment type="subcellular location">
    <subcellularLocation>
        <location evidence="1 10">Cytoplasm</location>
    </subcellularLocation>
</comment>
<protein>
    <recommendedName>
        <fullName evidence="3 10">Beta sliding clamp</fullName>
    </recommendedName>
</protein>
<dbReference type="InterPro" id="IPR046938">
    <property type="entry name" value="DNA_clamp_sf"/>
</dbReference>